<dbReference type="Proteomes" id="UP001631969">
    <property type="component" value="Unassembled WGS sequence"/>
</dbReference>
<comment type="caution">
    <text evidence="1">The sequence shown here is derived from an EMBL/GenBank/DDBJ whole genome shotgun (WGS) entry which is preliminary data.</text>
</comment>
<reference evidence="1" key="1">
    <citation type="submission" date="2024-12" db="EMBL/GenBank/DDBJ databases">
        <authorList>
            <person name="Wu N."/>
        </authorList>
    </citation>
    <scope>NUCLEOTIDE SEQUENCE</scope>
    <source>
        <strain evidence="1">P15</strain>
    </source>
</reference>
<organism evidence="1 2">
    <name type="scientific">Paenibacillus mesotrionivorans</name>
    <dbReference type="NCBI Taxonomy" id="3160968"/>
    <lineage>
        <taxon>Bacteria</taxon>
        <taxon>Bacillati</taxon>
        <taxon>Bacillota</taxon>
        <taxon>Bacilli</taxon>
        <taxon>Bacillales</taxon>
        <taxon>Paenibacillaceae</taxon>
        <taxon>Paenibacillus</taxon>
    </lineage>
</organism>
<gene>
    <name evidence="1" type="ORF">ACI1P1_15660</name>
</gene>
<evidence type="ECO:0000313" key="2">
    <source>
        <dbReference type="Proteomes" id="UP001631969"/>
    </source>
</evidence>
<sequence>MEIEKDWEKEEAKRVDEPEFVDDEEAFSEFSDELGVEGNIDGVNPSLGSVHRDIEDSYIEFSGELGPGQAFSSGMAPRVGQWADKERIPAADAGNERDKGGNRTTAWIAIVLAIGSLLFWPAVLGPAAVVMGAVAYASGNKSVGIWSVALGLLSVIAYFVLLPRLY</sequence>
<evidence type="ECO:0000313" key="1">
    <source>
        <dbReference type="EMBL" id="MFM9329731.1"/>
    </source>
</evidence>
<name>A0ACC7P1B1_9BACL</name>
<accession>A0ACC7P1B1</accession>
<proteinExistence type="predicted"/>
<dbReference type="EMBL" id="JBJURJ010000009">
    <property type="protein sequence ID" value="MFM9329731.1"/>
    <property type="molecule type" value="Genomic_DNA"/>
</dbReference>
<keyword evidence="2" id="KW-1185">Reference proteome</keyword>
<protein>
    <submittedName>
        <fullName evidence="1">Uncharacterized protein</fullName>
    </submittedName>
</protein>